<accession>W7J811</accession>
<dbReference type="EMBL" id="KI928491">
    <property type="protein sequence ID" value="EWC74743.1"/>
    <property type="molecule type" value="Genomic_DNA"/>
</dbReference>
<protein>
    <submittedName>
        <fullName evidence="2">Uncharacterized protein</fullName>
    </submittedName>
</protein>
<reference evidence="2 3" key="1">
    <citation type="submission" date="2013-02" db="EMBL/GenBank/DDBJ databases">
        <title>The Genome Sequence of Plasmodium falciparum UGT5.1.</title>
        <authorList>
            <consortium name="The Broad Institute Genome Sequencing Platform"/>
            <consortium name="The Broad Institute Genome Sequencing Center for Infectious Disease"/>
            <person name="Neafsey D."/>
            <person name="Cheeseman I."/>
            <person name="Volkman S."/>
            <person name="Adams J."/>
            <person name="Walker B."/>
            <person name="Young S.K."/>
            <person name="Zeng Q."/>
            <person name="Gargeya S."/>
            <person name="Fitzgerald M."/>
            <person name="Haas B."/>
            <person name="Abouelleil A."/>
            <person name="Alvarado L."/>
            <person name="Arachchi H.M."/>
            <person name="Berlin A.M."/>
            <person name="Chapman S.B."/>
            <person name="Dewar J."/>
            <person name="Goldberg J."/>
            <person name="Griggs A."/>
            <person name="Gujja S."/>
            <person name="Hansen M."/>
            <person name="Howarth C."/>
            <person name="Imamovic A."/>
            <person name="Larimer J."/>
            <person name="McCowan C."/>
            <person name="Murphy C."/>
            <person name="Neiman D."/>
            <person name="Pearson M."/>
            <person name="Priest M."/>
            <person name="Roberts A."/>
            <person name="Saif S."/>
            <person name="Shea T."/>
            <person name="Sisk P."/>
            <person name="Sykes S."/>
            <person name="Wortman J."/>
            <person name="Nusbaum C."/>
            <person name="Birren B."/>
        </authorList>
    </citation>
    <scope>NUCLEOTIDE SEQUENCE [LARGE SCALE GENOMIC DNA]</scope>
    <source>
        <strain evidence="2 3">UGT5.1</strain>
    </source>
</reference>
<feature type="non-terminal residue" evidence="2">
    <location>
        <position position="214"/>
    </location>
</feature>
<sequence length="214" mass="26495">MKKKKKTSLFDFSHLLKYIIHIKLKSHITFISFDNVYNSLEKLINIKKNEDLLKNQYEIYLCSNLCIYYFDLLHRYNIKKNNFIKLFMDFYVFKIYKRLYKNKIFNMCSFKRYYNNHLEKNENNINTKQHKINIYNTIQNNEESPYFRLISTIRNIDFSYEVLKSYHKNQHIHDINKKFDDKVYNMKKGIIYDEFIRNIKKYNTNTKIYCNHIS</sequence>
<evidence type="ECO:0000313" key="1">
    <source>
        <dbReference type="EMBL" id="EWC74743.1"/>
    </source>
</evidence>
<name>W7J811_PLAFA</name>
<gene>
    <name evidence="2" type="ORF">C923_04576</name>
    <name evidence="1" type="ORF">C923_04578</name>
</gene>
<dbReference type="AlphaFoldDB" id="W7J811"/>
<dbReference type="EMBL" id="KI928490">
    <property type="protein sequence ID" value="EWC74745.1"/>
    <property type="molecule type" value="Genomic_DNA"/>
</dbReference>
<dbReference type="Proteomes" id="UP000030697">
    <property type="component" value="Unassembled WGS sequence"/>
</dbReference>
<evidence type="ECO:0000313" key="3">
    <source>
        <dbReference type="Proteomes" id="UP000030697"/>
    </source>
</evidence>
<organism evidence="2 3">
    <name type="scientific">Plasmodium falciparum UGT5.1</name>
    <dbReference type="NCBI Taxonomy" id="1237627"/>
    <lineage>
        <taxon>Eukaryota</taxon>
        <taxon>Sar</taxon>
        <taxon>Alveolata</taxon>
        <taxon>Apicomplexa</taxon>
        <taxon>Aconoidasida</taxon>
        <taxon>Haemosporida</taxon>
        <taxon>Plasmodiidae</taxon>
        <taxon>Plasmodium</taxon>
        <taxon>Plasmodium (Laverania)</taxon>
    </lineage>
</organism>
<evidence type="ECO:0000313" key="2">
    <source>
        <dbReference type="EMBL" id="EWC74745.1"/>
    </source>
</evidence>
<proteinExistence type="predicted"/>